<protein>
    <submittedName>
        <fullName evidence="1">Uncharacterized protein</fullName>
    </submittedName>
</protein>
<dbReference type="AlphaFoldDB" id="A0AAV4B377"/>
<gene>
    <name evidence="1" type="ORF">PoB_004009700</name>
</gene>
<dbReference type="EMBL" id="BLXT01004491">
    <property type="protein sequence ID" value="GFO13592.1"/>
    <property type="molecule type" value="Genomic_DNA"/>
</dbReference>
<keyword evidence="2" id="KW-1185">Reference proteome</keyword>
<comment type="caution">
    <text evidence="1">The sequence shown here is derived from an EMBL/GenBank/DDBJ whole genome shotgun (WGS) entry which is preliminary data.</text>
</comment>
<evidence type="ECO:0000313" key="1">
    <source>
        <dbReference type="EMBL" id="GFO13592.1"/>
    </source>
</evidence>
<reference evidence="1 2" key="1">
    <citation type="journal article" date="2021" name="Elife">
        <title>Chloroplast acquisition without the gene transfer in kleptoplastic sea slugs, Plakobranchus ocellatus.</title>
        <authorList>
            <person name="Maeda T."/>
            <person name="Takahashi S."/>
            <person name="Yoshida T."/>
            <person name="Shimamura S."/>
            <person name="Takaki Y."/>
            <person name="Nagai Y."/>
            <person name="Toyoda A."/>
            <person name="Suzuki Y."/>
            <person name="Arimoto A."/>
            <person name="Ishii H."/>
            <person name="Satoh N."/>
            <person name="Nishiyama T."/>
            <person name="Hasebe M."/>
            <person name="Maruyama T."/>
            <person name="Minagawa J."/>
            <person name="Obokata J."/>
            <person name="Shigenobu S."/>
        </authorList>
    </citation>
    <scope>NUCLEOTIDE SEQUENCE [LARGE SCALE GENOMIC DNA]</scope>
</reference>
<organism evidence="1 2">
    <name type="scientific">Plakobranchus ocellatus</name>
    <dbReference type="NCBI Taxonomy" id="259542"/>
    <lineage>
        <taxon>Eukaryota</taxon>
        <taxon>Metazoa</taxon>
        <taxon>Spiralia</taxon>
        <taxon>Lophotrochozoa</taxon>
        <taxon>Mollusca</taxon>
        <taxon>Gastropoda</taxon>
        <taxon>Heterobranchia</taxon>
        <taxon>Euthyneura</taxon>
        <taxon>Panpulmonata</taxon>
        <taxon>Sacoglossa</taxon>
        <taxon>Placobranchoidea</taxon>
        <taxon>Plakobranchidae</taxon>
        <taxon>Plakobranchus</taxon>
    </lineage>
</organism>
<dbReference type="Proteomes" id="UP000735302">
    <property type="component" value="Unassembled WGS sequence"/>
</dbReference>
<name>A0AAV4B377_9GAST</name>
<sequence length="117" mass="13036">MHSTLPQTFSCSRVLSNLQLKKNAHTAYKLKPSIGVTLQELRTWHSGHLGSSFIPRRTRFAFEGRRSYTNRTRKLSGAMCQISIYVSDLYAALSQLVECLVGIAELHSASAQSLLPV</sequence>
<proteinExistence type="predicted"/>
<evidence type="ECO:0000313" key="2">
    <source>
        <dbReference type="Proteomes" id="UP000735302"/>
    </source>
</evidence>
<accession>A0AAV4B377</accession>